<gene>
    <name evidence="1" type="ORF">F2Q69_00019458</name>
</gene>
<reference evidence="1" key="1">
    <citation type="submission" date="2019-12" db="EMBL/GenBank/DDBJ databases">
        <title>Genome sequencing and annotation of Brassica cretica.</title>
        <authorList>
            <person name="Studholme D.J."/>
            <person name="Sarris P."/>
        </authorList>
    </citation>
    <scope>NUCLEOTIDE SEQUENCE</scope>
    <source>
        <strain evidence="1">PFS-109/04</strain>
        <tissue evidence="1">Leaf</tissue>
    </source>
</reference>
<organism evidence="1 2">
    <name type="scientific">Brassica cretica</name>
    <name type="common">Mustard</name>
    <dbReference type="NCBI Taxonomy" id="69181"/>
    <lineage>
        <taxon>Eukaryota</taxon>
        <taxon>Viridiplantae</taxon>
        <taxon>Streptophyta</taxon>
        <taxon>Embryophyta</taxon>
        <taxon>Tracheophyta</taxon>
        <taxon>Spermatophyta</taxon>
        <taxon>Magnoliopsida</taxon>
        <taxon>eudicotyledons</taxon>
        <taxon>Gunneridae</taxon>
        <taxon>Pentapetalae</taxon>
        <taxon>rosids</taxon>
        <taxon>malvids</taxon>
        <taxon>Brassicales</taxon>
        <taxon>Brassicaceae</taxon>
        <taxon>Brassiceae</taxon>
        <taxon>Brassica</taxon>
    </lineage>
</organism>
<name>A0A8S9QAN4_BRACR</name>
<sequence length="63" mass="6983">MKLIVGHHLQQRPVLDMITGKEIVEGESGDDVGRRHTAHGTKRNLIQTAQSLQTSLRCIDPVP</sequence>
<evidence type="ECO:0000313" key="1">
    <source>
        <dbReference type="EMBL" id="KAF3540785.1"/>
    </source>
</evidence>
<accession>A0A8S9QAN4</accession>
<proteinExistence type="predicted"/>
<dbReference type="Proteomes" id="UP000712600">
    <property type="component" value="Unassembled WGS sequence"/>
</dbReference>
<dbReference type="EMBL" id="QGKX02001290">
    <property type="protein sequence ID" value="KAF3540785.1"/>
    <property type="molecule type" value="Genomic_DNA"/>
</dbReference>
<evidence type="ECO:0000313" key="2">
    <source>
        <dbReference type="Proteomes" id="UP000712600"/>
    </source>
</evidence>
<dbReference type="AlphaFoldDB" id="A0A8S9QAN4"/>
<protein>
    <submittedName>
        <fullName evidence="1">Uncharacterized protein</fullName>
    </submittedName>
</protein>
<comment type="caution">
    <text evidence="1">The sequence shown here is derived from an EMBL/GenBank/DDBJ whole genome shotgun (WGS) entry which is preliminary data.</text>
</comment>